<proteinExistence type="predicted"/>
<keyword evidence="2" id="KW-0238">DNA-binding</keyword>
<dbReference type="AlphaFoldDB" id="A0A1I6MH94"/>
<evidence type="ECO:0000313" key="2">
    <source>
        <dbReference type="EMBL" id="SFS15064.1"/>
    </source>
</evidence>
<gene>
    <name evidence="2" type="ORF">SAMN05444714_1797</name>
</gene>
<dbReference type="OrthoDB" id="4146344at2"/>
<keyword evidence="3" id="KW-1185">Reference proteome</keyword>
<name>A0A1I6MH94_9RHOB</name>
<sequence length="245" mass="26239">MTVTQTAFRHAMLDPAATVPHGIINPDGAPATKRFDVYRNNVAVSLSDALEAAFPVMSKLLGDEFFRAMAGVYLRTHPPKSPLMMFYGEAMPQFIGRFQPTKKFRYLPDIARMELAMRQAYHAEDATPVAPEALGAIAADALMSVRLGIAPAVQTVMSDFPIHAIYRANVEADAPKPVMQPQSVVITRAGFDPQYHLINAAGAACVETLKKGQSLGQALAAGDDTLDLGAVLGLLLAQGAVTAIY</sequence>
<dbReference type="Gene3D" id="1.10.150.690">
    <property type="entry name" value="DUF2063"/>
    <property type="match status" value="1"/>
</dbReference>
<organism evidence="2 3">
    <name type="scientific">Yoonia litorea</name>
    <dbReference type="NCBI Taxonomy" id="1123755"/>
    <lineage>
        <taxon>Bacteria</taxon>
        <taxon>Pseudomonadati</taxon>
        <taxon>Pseudomonadota</taxon>
        <taxon>Alphaproteobacteria</taxon>
        <taxon>Rhodobacterales</taxon>
        <taxon>Paracoccaceae</taxon>
        <taxon>Yoonia</taxon>
    </lineage>
</organism>
<dbReference type="Proteomes" id="UP000198926">
    <property type="component" value="Unassembled WGS sequence"/>
</dbReference>
<protein>
    <submittedName>
        <fullName evidence="2">Putative DNA-binding domain-containing protein</fullName>
    </submittedName>
</protein>
<dbReference type="STRING" id="1123755.SAMN05444714_1797"/>
<evidence type="ECO:0000313" key="3">
    <source>
        <dbReference type="Proteomes" id="UP000198926"/>
    </source>
</evidence>
<reference evidence="2 3" key="1">
    <citation type="submission" date="2016-10" db="EMBL/GenBank/DDBJ databases">
        <authorList>
            <person name="de Groot N.N."/>
        </authorList>
    </citation>
    <scope>NUCLEOTIDE SEQUENCE [LARGE SCALE GENOMIC DNA]</scope>
    <source>
        <strain evidence="2 3">DSM 29433</strain>
    </source>
</reference>
<dbReference type="InterPro" id="IPR018640">
    <property type="entry name" value="DUF2063"/>
</dbReference>
<dbReference type="GO" id="GO:0003677">
    <property type="term" value="F:DNA binding"/>
    <property type="evidence" value="ECO:0007669"/>
    <property type="project" value="UniProtKB-KW"/>
</dbReference>
<feature type="domain" description="Putative DNA-binding" evidence="1">
    <location>
        <begin position="4"/>
        <end position="95"/>
    </location>
</feature>
<accession>A0A1I6MH94</accession>
<evidence type="ECO:0000259" key="1">
    <source>
        <dbReference type="Pfam" id="PF09836"/>
    </source>
</evidence>
<dbReference type="EMBL" id="FOZM01000001">
    <property type="protein sequence ID" value="SFS15064.1"/>
    <property type="molecule type" value="Genomic_DNA"/>
</dbReference>
<dbReference type="InterPro" id="IPR044922">
    <property type="entry name" value="DUF2063_N_sf"/>
</dbReference>
<dbReference type="Pfam" id="PF09836">
    <property type="entry name" value="DUF2063"/>
    <property type="match status" value="1"/>
</dbReference>